<dbReference type="AlphaFoldDB" id="A0A4R3MW44"/>
<dbReference type="GO" id="GO:0043937">
    <property type="term" value="P:regulation of sporulation"/>
    <property type="evidence" value="ECO:0007669"/>
    <property type="project" value="InterPro"/>
</dbReference>
<dbReference type="InterPro" id="IPR018540">
    <property type="entry name" value="Spo0E-like"/>
</dbReference>
<evidence type="ECO:0000313" key="2">
    <source>
        <dbReference type="Proteomes" id="UP000294650"/>
    </source>
</evidence>
<dbReference type="Proteomes" id="UP000294650">
    <property type="component" value="Unassembled WGS sequence"/>
</dbReference>
<comment type="caution">
    <text evidence="1">The sequence shown here is derived from an EMBL/GenBank/DDBJ whole genome shotgun (WGS) entry which is preliminary data.</text>
</comment>
<proteinExistence type="predicted"/>
<accession>A0A4R3MW44</accession>
<protein>
    <submittedName>
        <fullName evidence="1">Spo0E like sporulation regulatory protein</fullName>
    </submittedName>
</protein>
<dbReference type="InterPro" id="IPR037208">
    <property type="entry name" value="Spo0E-like_sf"/>
</dbReference>
<gene>
    <name evidence="1" type="ORF">EDD68_11517</name>
</gene>
<dbReference type="OrthoDB" id="2972613at2"/>
<dbReference type="GO" id="GO:0046983">
    <property type="term" value="F:protein dimerization activity"/>
    <property type="evidence" value="ECO:0007669"/>
    <property type="project" value="InterPro"/>
</dbReference>
<dbReference type="InterPro" id="IPR036638">
    <property type="entry name" value="HLH_DNA-bd_sf"/>
</dbReference>
<name>A0A4R3MW44_9BACI</name>
<evidence type="ECO:0000313" key="1">
    <source>
        <dbReference type="EMBL" id="TCT19967.1"/>
    </source>
</evidence>
<dbReference type="EMBL" id="SMAN01000015">
    <property type="protein sequence ID" value="TCT19967.1"/>
    <property type="molecule type" value="Genomic_DNA"/>
</dbReference>
<organism evidence="1 2">
    <name type="scientific">Melghiribacillus thermohalophilus</name>
    <dbReference type="NCBI Taxonomy" id="1324956"/>
    <lineage>
        <taxon>Bacteria</taxon>
        <taxon>Bacillati</taxon>
        <taxon>Bacillota</taxon>
        <taxon>Bacilli</taxon>
        <taxon>Bacillales</taxon>
        <taxon>Bacillaceae</taxon>
        <taxon>Melghiribacillus</taxon>
    </lineage>
</organism>
<dbReference type="RefSeq" id="WP_132372235.1">
    <property type="nucleotide sequence ID" value="NZ_SMAN01000015.1"/>
</dbReference>
<keyword evidence="2" id="KW-1185">Reference proteome</keyword>
<dbReference type="Pfam" id="PF09388">
    <property type="entry name" value="SpoOE-like"/>
    <property type="match status" value="1"/>
</dbReference>
<dbReference type="SUPFAM" id="SSF140500">
    <property type="entry name" value="BAS1536-like"/>
    <property type="match status" value="1"/>
</dbReference>
<reference evidence="1 2" key="1">
    <citation type="submission" date="2019-03" db="EMBL/GenBank/DDBJ databases">
        <title>Genomic Encyclopedia of Type Strains, Phase IV (KMG-IV): sequencing the most valuable type-strain genomes for metagenomic binning, comparative biology and taxonomic classification.</title>
        <authorList>
            <person name="Goeker M."/>
        </authorList>
    </citation>
    <scope>NUCLEOTIDE SEQUENCE [LARGE SCALE GENOMIC DNA]</scope>
    <source>
        <strain evidence="1 2">DSM 25894</strain>
    </source>
</reference>
<dbReference type="Gene3D" id="4.10.280.10">
    <property type="entry name" value="Helix-loop-helix DNA-binding domain"/>
    <property type="match status" value="1"/>
</dbReference>
<sequence>MLKCSLLIQMEILREKMIRLGINDGMKLEKTIETSVELDRLLNMYQKCSKTCKIMYKNG</sequence>